<comment type="caution">
    <text evidence="2">The sequence shown here is derived from an EMBL/GenBank/DDBJ whole genome shotgun (WGS) entry which is preliminary data.</text>
</comment>
<protein>
    <submittedName>
        <fullName evidence="2">TIGR03936 family radical SAM-associated protein</fullName>
    </submittedName>
</protein>
<dbReference type="NCBIfam" id="TIGR03936">
    <property type="entry name" value="sam_1_link_chp"/>
    <property type="match status" value="1"/>
</dbReference>
<dbReference type="InterPro" id="IPR018768">
    <property type="entry name" value="DUF2344"/>
</dbReference>
<proteinExistence type="predicted"/>
<dbReference type="Proteomes" id="UP001454489">
    <property type="component" value="Unassembled WGS sequence"/>
</dbReference>
<evidence type="ECO:0000313" key="3">
    <source>
        <dbReference type="Proteomes" id="UP001454489"/>
    </source>
</evidence>
<gene>
    <name evidence="2" type="ORF">WMO43_07275</name>
</gene>
<sequence length="239" mass="27212">MKIRIKFRKYGALKFVGHLDMMRYFQKALKRAGIDMKYSEGFNPHMIMSFAAPLGVGITSDGEYFDIEVLSTKSTAESLKILNEAMVEGVEVTSYVALPDTAKKSMSLVAAADYEIFYKEGYEIPRSVAEFTEIYRNFYEKQSEILIVKKTKKSEREMDLKPLIYDFQVQNRNAAPVFYLKVCTGSVDNIKPELVLASMFESAGLTYHPEAMQIHKLETYTKNEQGDFIPLDALGENIV</sequence>
<accession>A0ABV1HD69</accession>
<dbReference type="RefSeq" id="WP_353530738.1">
    <property type="nucleotide sequence ID" value="NZ_JBBMEX010000006.1"/>
</dbReference>
<feature type="domain" description="DUF2344" evidence="1">
    <location>
        <begin position="2"/>
        <end position="192"/>
    </location>
</feature>
<keyword evidence="3" id="KW-1185">Reference proteome</keyword>
<reference evidence="2 3" key="1">
    <citation type="submission" date="2024-03" db="EMBL/GenBank/DDBJ databases">
        <title>Human intestinal bacterial collection.</title>
        <authorList>
            <person name="Pauvert C."/>
            <person name="Hitch T.C.A."/>
            <person name="Clavel T."/>
        </authorList>
    </citation>
    <scope>NUCLEOTIDE SEQUENCE [LARGE SCALE GENOMIC DNA]</scope>
    <source>
        <strain evidence="2 3">CLA-AA-H185</strain>
    </source>
</reference>
<dbReference type="Pfam" id="PF10105">
    <property type="entry name" value="DUF2344"/>
    <property type="match status" value="1"/>
</dbReference>
<evidence type="ECO:0000259" key="1">
    <source>
        <dbReference type="Pfam" id="PF10105"/>
    </source>
</evidence>
<evidence type="ECO:0000313" key="2">
    <source>
        <dbReference type="EMBL" id="MEQ2557668.1"/>
    </source>
</evidence>
<organism evidence="2 3">
    <name type="scientific">Maccoyibacter intestinihominis</name>
    <dbReference type="NCBI Taxonomy" id="3133499"/>
    <lineage>
        <taxon>Bacteria</taxon>
        <taxon>Bacillati</taxon>
        <taxon>Bacillota</taxon>
        <taxon>Clostridia</taxon>
        <taxon>Lachnospirales</taxon>
        <taxon>Lachnospiraceae</taxon>
        <taxon>Maccoyibacter</taxon>
    </lineage>
</organism>
<name>A0ABV1HD69_9FIRM</name>
<dbReference type="EMBL" id="JBBMEX010000006">
    <property type="protein sequence ID" value="MEQ2557668.1"/>
    <property type="molecule type" value="Genomic_DNA"/>
</dbReference>